<organism evidence="3 4">
    <name type="scientific">Amycolatopsis australiensis</name>
    <dbReference type="NCBI Taxonomy" id="546364"/>
    <lineage>
        <taxon>Bacteria</taxon>
        <taxon>Bacillati</taxon>
        <taxon>Actinomycetota</taxon>
        <taxon>Actinomycetes</taxon>
        <taxon>Pseudonocardiales</taxon>
        <taxon>Pseudonocardiaceae</taxon>
        <taxon>Amycolatopsis</taxon>
    </lineage>
</organism>
<dbReference type="PROSITE" id="PS50240">
    <property type="entry name" value="TRYPSIN_DOM"/>
    <property type="match status" value="1"/>
</dbReference>
<dbReference type="Pfam" id="PF00089">
    <property type="entry name" value="Trypsin"/>
    <property type="match status" value="1"/>
</dbReference>
<feature type="signal peptide" evidence="1">
    <location>
        <begin position="1"/>
        <end position="23"/>
    </location>
</feature>
<dbReference type="EMBL" id="FPJG01000002">
    <property type="protein sequence ID" value="SFW13710.1"/>
    <property type="molecule type" value="Genomic_DNA"/>
</dbReference>
<feature type="chain" id="PRO_5012272824" evidence="1">
    <location>
        <begin position="24"/>
        <end position="345"/>
    </location>
</feature>
<dbReference type="OrthoDB" id="3657335at2"/>
<keyword evidence="4" id="KW-1185">Reference proteome</keyword>
<dbReference type="InterPro" id="IPR043504">
    <property type="entry name" value="Peptidase_S1_PA_chymotrypsin"/>
</dbReference>
<dbReference type="GO" id="GO:0004252">
    <property type="term" value="F:serine-type endopeptidase activity"/>
    <property type="evidence" value="ECO:0007669"/>
    <property type="project" value="InterPro"/>
</dbReference>
<evidence type="ECO:0000259" key="2">
    <source>
        <dbReference type="PROSITE" id="PS50240"/>
    </source>
</evidence>
<sequence length="345" mass="35842">MRAITAVSTLTVLVAGAAAPASAIVGGTNAPQTYAGIGSLQLDHNGHKDWGACSAHAFGTNGHGDTKFIALNAHCGTVMPPEAQVQAMSLQGKANFAQFRSWVENAGLADAPADPASHAGEGLKSTPVDPASYRFVYGNVNRFEGQSVGIKRFIPPKDWNWGEPDSQGRVWDVMVAELAHPIHVEGALVAPVLPWLPVRELGWGMTNPDPATWTGPIGPLLKQTDVRVTAKQQCAGAGIGAAEVCLGVAPDGGGTCAGDSGGGGVQRLGRIWVLVATASRGPEQRCGTANVYTEIWPYLGWIVKTMHTVAPDIRVETAAPDAIRSSAAQYGQPAPDAQTAYALAG</sequence>
<dbReference type="STRING" id="546364.SAMN04489730_0182"/>
<dbReference type="SMART" id="SM00020">
    <property type="entry name" value="Tryp_SPc"/>
    <property type="match status" value="1"/>
</dbReference>
<feature type="domain" description="Peptidase S1" evidence="2">
    <location>
        <begin position="24"/>
        <end position="307"/>
    </location>
</feature>
<dbReference type="Gene3D" id="2.40.10.10">
    <property type="entry name" value="Trypsin-like serine proteases"/>
    <property type="match status" value="1"/>
</dbReference>
<dbReference type="PANTHER" id="PTHR24260">
    <property type="match status" value="1"/>
</dbReference>
<dbReference type="InterPro" id="IPR009003">
    <property type="entry name" value="Peptidase_S1_PA"/>
</dbReference>
<dbReference type="PANTHER" id="PTHR24260:SF132">
    <property type="entry name" value="PEPTIDASE S1 DOMAIN-CONTAINING PROTEIN"/>
    <property type="match status" value="1"/>
</dbReference>
<name>A0A1K1LVL7_9PSEU</name>
<dbReference type="SUPFAM" id="SSF50494">
    <property type="entry name" value="Trypsin-like serine proteases"/>
    <property type="match status" value="1"/>
</dbReference>
<keyword evidence="1" id="KW-0732">Signal</keyword>
<dbReference type="InterPro" id="IPR051333">
    <property type="entry name" value="CLIP_Serine_Protease"/>
</dbReference>
<dbReference type="AlphaFoldDB" id="A0A1K1LVL7"/>
<evidence type="ECO:0000256" key="1">
    <source>
        <dbReference type="SAM" id="SignalP"/>
    </source>
</evidence>
<dbReference type="InterPro" id="IPR001254">
    <property type="entry name" value="Trypsin_dom"/>
</dbReference>
<dbReference type="RefSeq" id="WP_072474432.1">
    <property type="nucleotide sequence ID" value="NZ_FPJG01000002.1"/>
</dbReference>
<dbReference type="GO" id="GO:0006508">
    <property type="term" value="P:proteolysis"/>
    <property type="evidence" value="ECO:0007669"/>
    <property type="project" value="InterPro"/>
</dbReference>
<dbReference type="Proteomes" id="UP000182740">
    <property type="component" value="Unassembled WGS sequence"/>
</dbReference>
<proteinExistence type="predicted"/>
<protein>
    <submittedName>
        <fullName evidence="3">Trypsin</fullName>
    </submittedName>
</protein>
<accession>A0A1K1LVL7</accession>
<gene>
    <name evidence="3" type="ORF">SAMN04489730_0182</name>
</gene>
<reference evidence="4" key="1">
    <citation type="submission" date="2016-11" db="EMBL/GenBank/DDBJ databases">
        <authorList>
            <person name="Varghese N."/>
            <person name="Submissions S."/>
        </authorList>
    </citation>
    <scope>NUCLEOTIDE SEQUENCE [LARGE SCALE GENOMIC DNA]</scope>
    <source>
        <strain evidence="4">DSM 44671</strain>
    </source>
</reference>
<evidence type="ECO:0000313" key="3">
    <source>
        <dbReference type="EMBL" id="SFW13710.1"/>
    </source>
</evidence>
<evidence type="ECO:0000313" key="4">
    <source>
        <dbReference type="Proteomes" id="UP000182740"/>
    </source>
</evidence>